<dbReference type="InterPro" id="IPR006633">
    <property type="entry name" value="Carb-bd_sugar_hydrolysis-dom"/>
</dbReference>
<comment type="pathway">
    <text evidence="1">Protein modification; protein ubiquitination.</text>
</comment>
<protein>
    <recommendedName>
        <fullName evidence="6">SPOR domain-containing protein</fullName>
    </recommendedName>
</protein>
<evidence type="ECO:0000256" key="4">
    <source>
        <dbReference type="SAM" id="MobiDB-lite"/>
    </source>
</evidence>
<keyword evidence="5" id="KW-1133">Transmembrane helix</keyword>
<evidence type="ECO:0000256" key="2">
    <source>
        <dbReference type="ARBA" id="ARBA00022737"/>
    </source>
</evidence>
<feature type="domain" description="SPOR" evidence="6">
    <location>
        <begin position="633"/>
        <end position="672"/>
    </location>
</feature>
<dbReference type="Proteomes" id="UP000326169">
    <property type="component" value="Unassembled WGS sequence"/>
</dbReference>
<dbReference type="PANTHER" id="PTHR22990">
    <property type="entry name" value="F-BOX ONLY PROTEIN"/>
    <property type="match status" value="1"/>
</dbReference>
<evidence type="ECO:0000256" key="1">
    <source>
        <dbReference type="ARBA" id="ARBA00004906"/>
    </source>
</evidence>
<dbReference type="RefSeq" id="WP_006619623.1">
    <property type="nucleotide sequence ID" value="NZ_BIMW01000089.1"/>
</dbReference>
<dbReference type="SMART" id="SM00710">
    <property type="entry name" value="PbH1"/>
    <property type="match status" value="5"/>
</dbReference>
<dbReference type="PROSITE" id="PS51724">
    <property type="entry name" value="SPOR"/>
    <property type="match status" value="1"/>
</dbReference>
<feature type="compositionally biased region" description="Low complexity" evidence="4">
    <location>
        <begin position="494"/>
        <end position="504"/>
    </location>
</feature>
<feature type="compositionally biased region" description="Polar residues" evidence="4">
    <location>
        <begin position="431"/>
        <end position="447"/>
    </location>
</feature>
<keyword evidence="3" id="KW-0833">Ubl conjugation pathway</keyword>
<dbReference type="SUPFAM" id="SSF110997">
    <property type="entry name" value="Sporulation related repeat"/>
    <property type="match status" value="1"/>
</dbReference>
<organism evidence="7 8">
    <name type="scientific">Limnospira platensis NIES-46</name>
    <dbReference type="NCBI Taxonomy" id="1236695"/>
    <lineage>
        <taxon>Bacteria</taxon>
        <taxon>Bacillati</taxon>
        <taxon>Cyanobacteriota</taxon>
        <taxon>Cyanophyceae</taxon>
        <taxon>Oscillatoriophycideae</taxon>
        <taxon>Oscillatoriales</taxon>
        <taxon>Sirenicapillariaceae</taxon>
        <taxon>Limnospira</taxon>
    </lineage>
</organism>
<evidence type="ECO:0000313" key="8">
    <source>
        <dbReference type="Proteomes" id="UP000326169"/>
    </source>
</evidence>
<evidence type="ECO:0000259" key="6">
    <source>
        <dbReference type="PROSITE" id="PS51724"/>
    </source>
</evidence>
<keyword evidence="5" id="KW-0812">Transmembrane</keyword>
<dbReference type="InterPro" id="IPR022441">
    <property type="entry name" value="Para_beta_helix_rpt-2"/>
</dbReference>
<dbReference type="Pfam" id="PF07602">
    <property type="entry name" value="DUF1565"/>
    <property type="match status" value="1"/>
</dbReference>
<feature type="region of interest" description="Disordered" evidence="4">
    <location>
        <begin position="1"/>
        <end position="44"/>
    </location>
</feature>
<dbReference type="InterPro" id="IPR012334">
    <property type="entry name" value="Pectin_lyas_fold"/>
</dbReference>
<name>A0A5M3T840_LIMPL</name>
<evidence type="ECO:0000256" key="3">
    <source>
        <dbReference type="ARBA" id="ARBA00022786"/>
    </source>
</evidence>
<dbReference type="InterPro" id="IPR011459">
    <property type="entry name" value="DUF1565"/>
</dbReference>
<comment type="caution">
    <text evidence="7">The sequence shown here is derived from an EMBL/GenBank/DDBJ whole genome shotgun (WGS) entry which is preliminary data.</text>
</comment>
<dbReference type="InterPro" id="IPR007730">
    <property type="entry name" value="SPOR-like_dom"/>
</dbReference>
<dbReference type="SUPFAM" id="SSF51126">
    <property type="entry name" value="Pectin lyase-like"/>
    <property type="match status" value="1"/>
</dbReference>
<keyword evidence="5" id="KW-0472">Membrane</keyword>
<feature type="region of interest" description="Disordered" evidence="4">
    <location>
        <begin position="464"/>
        <end position="521"/>
    </location>
</feature>
<evidence type="ECO:0000313" key="7">
    <source>
        <dbReference type="EMBL" id="GCE94100.1"/>
    </source>
</evidence>
<dbReference type="InterPro" id="IPR006626">
    <property type="entry name" value="PbH1"/>
</dbReference>
<dbReference type="Gene3D" id="2.160.20.10">
    <property type="entry name" value="Single-stranded right-handed beta-helix, Pectin lyase-like"/>
    <property type="match status" value="1"/>
</dbReference>
<feature type="region of interest" description="Disordered" evidence="4">
    <location>
        <begin position="426"/>
        <end position="447"/>
    </location>
</feature>
<accession>A0A5M3T840</accession>
<proteinExistence type="predicted"/>
<dbReference type="InterPro" id="IPR051550">
    <property type="entry name" value="SCF-Subunits/Alg-Epimerases"/>
</dbReference>
<keyword evidence="8" id="KW-1185">Reference proteome</keyword>
<sequence>MSSKSPRNCQYPKKQTSAEALLLTDTQPNSSLNSPSSADDGNLTGSDLKLLPRPLFPLGSPRPKTAWLSLKLILMIIVSSVGLVGIASAAFATPCRDGCTEQLSETPANYIHPPLLLAQTPTATPNSVNVIYVSSSTGNDSNNGSEASPLRTITQALRVAPPNTAIILAPGTYSAETGEAFPLILKPNITIQGNTENKGQDVVIYGGGVFSSRVFANQNVAIVGANAARLSGVTVTNPHSRGYGLWIESSSMVVSNNTFTGNIHDGISVVGTSAPLVQQNSFANNGANGITVYGSSKPEIRDNDFENTGFGINIAQQSEPFVVGNRIAYNRDGIVIQASARPVLRNNYIEQNERDGIVVIAQSLPDLGTPTEPGENVIRNNGRYDVNNGTKGLTILAYGNELAMTKNAGSVELAGSYQSGAGPSAIANRMMGSSTQEGGQNTSSSISPINQAASLPIYLPESNVTPLSNTAPPPIPVDDSEAIVIPVPPPERPQPAISAPVGSGSPPPPEPPQSAAENSSTGSLLLSLMRRAVTSASNPEENSQTVYIPVPAPQRQSTITSPPPAPSSDILRVPGGNIPIGTGGGQLPSQVTAGLAPATTAGILGLRYRVVVSDTSSQVRQRVRSLVPQAFTTVINGRSLIQAGAFRSQHEANRLLQQLRQRGVTATIEPFN</sequence>
<dbReference type="Pfam" id="PF05036">
    <property type="entry name" value="SPOR"/>
    <property type="match status" value="1"/>
</dbReference>
<dbReference type="InterPro" id="IPR011050">
    <property type="entry name" value="Pectin_lyase_fold/virulence"/>
</dbReference>
<reference evidence="7 8" key="1">
    <citation type="journal article" date="2019" name="J Genomics">
        <title>The Draft Genome of a Hydrogen-producing Cyanobacterium, Arthrospira platensis NIES-46.</title>
        <authorList>
            <person name="Suzuki S."/>
            <person name="Yamaguchi H."/>
            <person name="Kawachi M."/>
        </authorList>
    </citation>
    <scope>NUCLEOTIDE SEQUENCE [LARGE SCALE GENOMIC DNA]</scope>
    <source>
        <strain evidence="7 8">NIES-46</strain>
    </source>
</reference>
<keyword evidence="2" id="KW-0677">Repeat</keyword>
<dbReference type="PANTHER" id="PTHR22990:SF15">
    <property type="entry name" value="F-BOX ONLY PROTEIN 10"/>
    <property type="match status" value="1"/>
</dbReference>
<evidence type="ECO:0000256" key="5">
    <source>
        <dbReference type="SAM" id="Phobius"/>
    </source>
</evidence>
<feature type="transmembrane region" description="Helical" evidence="5">
    <location>
        <begin position="72"/>
        <end position="92"/>
    </location>
</feature>
<dbReference type="GeneID" id="301683008"/>
<dbReference type="EMBL" id="BIMW01000089">
    <property type="protein sequence ID" value="GCE94100.1"/>
    <property type="molecule type" value="Genomic_DNA"/>
</dbReference>
<dbReference type="SMART" id="SM00722">
    <property type="entry name" value="CASH"/>
    <property type="match status" value="1"/>
</dbReference>
<gene>
    <name evidence="7" type="ORF">NIES46_21520</name>
</gene>
<dbReference type="InterPro" id="IPR036680">
    <property type="entry name" value="SPOR-like_sf"/>
</dbReference>
<dbReference type="NCBIfam" id="TIGR03804">
    <property type="entry name" value="para_beta_helix"/>
    <property type="match status" value="3"/>
</dbReference>